<dbReference type="InterPro" id="IPR002818">
    <property type="entry name" value="DJ-1/PfpI"/>
</dbReference>
<keyword evidence="3" id="KW-0808">Transferase</keyword>
<dbReference type="PANTHER" id="PTHR42733:SF13">
    <property type="entry name" value="DJ-1_PFPI DOMAIN-CONTAINING PROTEIN"/>
    <property type="match status" value="1"/>
</dbReference>
<organism evidence="3 4">
    <name type="scientific">Candidatus Abyssobacteria bacterium SURF_17</name>
    <dbReference type="NCBI Taxonomy" id="2093361"/>
    <lineage>
        <taxon>Bacteria</taxon>
        <taxon>Pseudomonadati</taxon>
        <taxon>Candidatus Hydrogenedentota</taxon>
        <taxon>Candidatus Abyssobacteria</taxon>
    </lineage>
</organism>
<dbReference type="InterPro" id="IPR006286">
    <property type="entry name" value="C56_PfpI-like"/>
</dbReference>
<evidence type="ECO:0000259" key="2">
    <source>
        <dbReference type="Pfam" id="PF01965"/>
    </source>
</evidence>
<evidence type="ECO:0000313" key="3">
    <source>
        <dbReference type="EMBL" id="RJP69168.1"/>
    </source>
</evidence>
<dbReference type="PANTHER" id="PTHR42733">
    <property type="entry name" value="DJ-1 PROTEIN"/>
    <property type="match status" value="1"/>
</dbReference>
<dbReference type="AlphaFoldDB" id="A0A419EWT8"/>
<dbReference type="GO" id="GO:0016740">
    <property type="term" value="F:transferase activity"/>
    <property type="evidence" value="ECO:0007669"/>
    <property type="project" value="UniProtKB-KW"/>
</dbReference>
<dbReference type="EMBL" id="QZKI01000085">
    <property type="protein sequence ID" value="RJP69168.1"/>
    <property type="molecule type" value="Genomic_DNA"/>
</dbReference>
<dbReference type="Gene3D" id="3.40.50.880">
    <property type="match status" value="1"/>
</dbReference>
<dbReference type="Pfam" id="PF01965">
    <property type="entry name" value="DJ-1_PfpI"/>
    <property type="match status" value="1"/>
</dbReference>
<dbReference type="CDD" id="cd03134">
    <property type="entry name" value="GATase1_PfpI_like"/>
    <property type="match status" value="1"/>
</dbReference>
<comment type="similarity">
    <text evidence="1">Belongs to the peptidase C56 family.</text>
</comment>
<name>A0A419EWT8_9BACT</name>
<proteinExistence type="inferred from homology"/>
<accession>A0A419EWT8</accession>
<evidence type="ECO:0000256" key="1">
    <source>
        <dbReference type="ARBA" id="ARBA00008542"/>
    </source>
</evidence>
<reference evidence="3 4" key="1">
    <citation type="journal article" date="2017" name="ISME J.">
        <title>Energy and carbon metabolisms in a deep terrestrial subsurface fluid microbial community.</title>
        <authorList>
            <person name="Momper L."/>
            <person name="Jungbluth S.P."/>
            <person name="Lee M.D."/>
            <person name="Amend J.P."/>
        </authorList>
    </citation>
    <scope>NUCLEOTIDE SEQUENCE [LARGE SCALE GENOMIC DNA]</scope>
    <source>
        <strain evidence="3">SURF_17</strain>
    </source>
</reference>
<dbReference type="SUPFAM" id="SSF52317">
    <property type="entry name" value="Class I glutamine amidotransferase-like"/>
    <property type="match status" value="1"/>
</dbReference>
<dbReference type="InterPro" id="IPR029062">
    <property type="entry name" value="Class_I_gatase-like"/>
</dbReference>
<keyword evidence="3" id="KW-0315">Glutamine amidotransferase</keyword>
<dbReference type="NCBIfam" id="TIGR01382">
    <property type="entry name" value="PfpI"/>
    <property type="match status" value="1"/>
</dbReference>
<comment type="caution">
    <text evidence="3">The sequence shown here is derived from an EMBL/GenBank/DDBJ whole genome shotgun (WGS) entry which is preliminary data.</text>
</comment>
<gene>
    <name evidence="3" type="ORF">C4532_11400</name>
</gene>
<protein>
    <submittedName>
        <fullName evidence="3">Type 1 glutamine amidotransferase</fullName>
    </submittedName>
</protein>
<dbReference type="Proteomes" id="UP000285961">
    <property type="component" value="Unassembled WGS sequence"/>
</dbReference>
<sequence>MELKGKKVLILADDMYEDMELWYPKIRLTEAGATVKVAGVEKRTYHGKHGYPVEADDKISAYNPKDFDCVVIPGGYAPDRMRRSKSLLDFVKKMHDGNKVVASICHAAWVPISAGIVKGKTMTCFYAIKDDLVNAGAKYVDQSVVVDGNIVSSRTPDDLPDFCKAIISLLAGKGEYRPVTTEAMEEAEAHL</sequence>
<feature type="domain" description="DJ-1/PfpI" evidence="2">
    <location>
        <begin position="6"/>
        <end position="168"/>
    </location>
</feature>
<evidence type="ECO:0000313" key="4">
    <source>
        <dbReference type="Proteomes" id="UP000285961"/>
    </source>
</evidence>
<dbReference type="PROSITE" id="PS51276">
    <property type="entry name" value="PEPTIDASE_C56_PFPI"/>
    <property type="match status" value="1"/>
</dbReference>